<dbReference type="InterPro" id="IPR025836">
    <property type="entry name" value="Zn_knuckle_CX2CX4HX4C"/>
</dbReference>
<feature type="compositionally biased region" description="Basic residues" evidence="1">
    <location>
        <begin position="193"/>
        <end position="205"/>
    </location>
</feature>
<reference evidence="3 4" key="1">
    <citation type="submission" date="2021-05" db="EMBL/GenBank/DDBJ databases">
        <title>Genome Assembly of Synthetic Allotetraploid Brassica napus Reveals Homoeologous Exchanges between Subgenomes.</title>
        <authorList>
            <person name="Davis J.T."/>
        </authorList>
    </citation>
    <scope>NUCLEOTIDE SEQUENCE [LARGE SCALE GENOMIC DNA]</scope>
    <source>
        <strain evidence="4">cv. Da-Ae</strain>
        <tissue evidence="3">Seedling</tissue>
    </source>
</reference>
<feature type="region of interest" description="Disordered" evidence="1">
    <location>
        <begin position="172"/>
        <end position="263"/>
    </location>
</feature>
<feature type="domain" description="Zinc knuckle CX2CX4HX4C" evidence="2">
    <location>
        <begin position="108"/>
        <end position="154"/>
    </location>
</feature>
<feature type="non-terminal residue" evidence="3">
    <location>
        <position position="614"/>
    </location>
</feature>
<comment type="caution">
    <text evidence="3">The sequence shown here is derived from an EMBL/GenBank/DDBJ whole genome shotgun (WGS) entry which is preliminary data.</text>
</comment>
<feature type="compositionally biased region" description="Polar residues" evidence="1">
    <location>
        <begin position="227"/>
        <end position="243"/>
    </location>
</feature>
<name>A0ABQ8B041_BRANA</name>
<gene>
    <name evidence="3" type="ORF">HID58_047677</name>
</gene>
<feature type="compositionally biased region" description="Basic and acidic residues" evidence="1">
    <location>
        <begin position="244"/>
        <end position="263"/>
    </location>
</feature>
<protein>
    <recommendedName>
        <fullName evidence="2">Zinc knuckle CX2CX4HX4C domain-containing protein</fullName>
    </recommendedName>
</protein>
<organism evidence="3 4">
    <name type="scientific">Brassica napus</name>
    <name type="common">Rape</name>
    <dbReference type="NCBI Taxonomy" id="3708"/>
    <lineage>
        <taxon>Eukaryota</taxon>
        <taxon>Viridiplantae</taxon>
        <taxon>Streptophyta</taxon>
        <taxon>Embryophyta</taxon>
        <taxon>Tracheophyta</taxon>
        <taxon>Spermatophyta</taxon>
        <taxon>Magnoliopsida</taxon>
        <taxon>eudicotyledons</taxon>
        <taxon>Gunneridae</taxon>
        <taxon>Pentapetalae</taxon>
        <taxon>rosids</taxon>
        <taxon>malvids</taxon>
        <taxon>Brassicales</taxon>
        <taxon>Brassicaceae</taxon>
        <taxon>Brassiceae</taxon>
        <taxon>Brassica</taxon>
    </lineage>
</organism>
<dbReference type="EMBL" id="JAGKQM010000012">
    <property type="protein sequence ID" value="KAH0898109.1"/>
    <property type="molecule type" value="Genomic_DNA"/>
</dbReference>
<sequence>KLKLINGSCNTLKPLSRLLCTRETTQHSLCPKHSSRPISQSDLSLAFLPRQTPANTDLTKTLGQTRIIKAPPYPSQIHTAPLLSFPYSTLIMSQSSLMLRKGGSSNGDHHKPLQFERRIGFPNGDIGKVTLTSEVLHRHCFTCNLISHDENTCPQLTPEEREYKRKQLLENQANNDQTRLPIHGSQNFNPRNQLKRPRPPLKGRHYSPAETSRSNELYHDEKRRKSTPSFFSTRETRVTTYQANDRKSSSREDNRQPHHGREVWGRLEIPTRWEDTHRGRSNNHHPRSLSRKEETRPIKKPSMEWRPRRNLEHDRMEGYCATYDSQKTISDKRASLESGEIVVTRRTEAENAVSEEEIIRRLKGKSIATDMPTSQTTTALGTTLEHRSNNLTISEKHLKWPQSARQDQRYDPPPKTRRKIPRTRYATLTDLELAKILLTLMQKKIEAITQLSPANAVHQEAAPGDQQLIPAKKTACLHDPVQERLPGAYVPKGLLKKRTPRSPDIKGAQASKKLQTLNNPCPPIPCGPSFNPSLWVSDLIDSRSNEWKHELLSELIAPDDIPYDDNLFGGGMVLATEDGATTYGSFASKRVLTPLHAEFQTLFWAMKSSIQLDL</sequence>
<evidence type="ECO:0000313" key="4">
    <source>
        <dbReference type="Proteomes" id="UP000824890"/>
    </source>
</evidence>
<proteinExistence type="predicted"/>
<feature type="compositionally biased region" description="Basic and acidic residues" evidence="1">
    <location>
        <begin position="290"/>
        <end position="302"/>
    </location>
</feature>
<feature type="compositionally biased region" description="Polar residues" evidence="1">
    <location>
        <begin position="172"/>
        <end position="192"/>
    </location>
</feature>
<feature type="non-terminal residue" evidence="3">
    <location>
        <position position="1"/>
    </location>
</feature>
<evidence type="ECO:0000256" key="1">
    <source>
        <dbReference type="SAM" id="MobiDB-lite"/>
    </source>
</evidence>
<feature type="region of interest" description="Disordered" evidence="1">
    <location>
        <begin position="275"/>
        <end position="302"/>
    </location>
</feature>
<evidence type="ECO:0000259" key="2">
    <source>
        <dbReference type="Pfam" id="PF14392"/>
    </source>
</evidence>
<feature type="compositionally biased region" description="Basic residues" evidence="1">
    <location>
        <begin position="279"/>
        <end position="289"/>
    </location>
</feature>
<dbReference type="Pfam" id="PF14392">
    <property type="entry name" value="zf-CCHC_4"/>
    <property type="match status" value="1"/>
</dbReference>
<feature type="region of interest" description="Disordered" evidence="1">
    <location>
        <begin position="394"/>
        <end position="418"/>
    </location>
</feature>
<evidence type="ECO:0000313" key="3">
    <source>
        <dbReference type="EMBL" id="KAH0898109.1"/>
    </source>
</evidence>
<dbReference type="Proteomes" id="UP000824890">
    <property type="component" value="Unassembled WGS sequence"/>
</dbReference>
<keyword evidence="4" id="KW-1185">Reference proteome</keyword>
<accession>A0ABQ8B041</accession>